<feature type="transmembrane region" description="Helical" evidence="13">
    <location>
        <begin position="25"/>
        <end position="43"/>
    </location>
</feature>
<feature type="compositionally biased region" description="Low complexity" evidence="12">
    <location>
        <begin position="971"/>
        <end position="992"/>
    </location>
</feature>
<evidence type="ECO:0000256" key="9">
    <source>
        <dbReference type="ARBA" id="ARBA00023329"/>
    </source>
</evidence>
<evidence type="ECO:0000256" key="10">
    <source>
        <dbReference type="PROSITE-ProRule" id="PRU00192"/>
    </source>
</evidence>
<dbReference type="GO" id="GO:0030833">
    <property type="term" value="P:regulation of actin filament polymerization"/>
    <property type="evidence" value="ECO:0007669"/>
    <property type="project" value="UniProtKB-ARBA"/>
</dbReference>
<feature type="domain" description="F-BAR" evidence="15">
    <location>
        <begin position="41"/>
        <end position="328"/>
    </location>
</feature>
<evidence type="ECO:0000313" key="17">
    <source>
        <dbReference type="Proteomes" id="UP000667349"/>
    </source>
</evidence>
<evidence type="ECO:0000259" key="14">
    <source>
        <dbReference type="PROSITE" id="PS50002"/>
    </source>
</evidence>
<keyword evidence="13" id="KW-0812">Transmembrane</keyword>
<feature type="non-terminal residue" evidence="16">
    <location>
        <position position="1"/>
    </location>
</feature>
<dbReference type="AlphaFoldDB" id="A0A836JBI7"/>
<dbReference type="InterPro" id="IPR001060">
    <property type="entry name" value="FCH_dom"/>
</dbReference>
<feature type="domain" description="SH3" evidence="14">
    <location>
        <begin position="533"/>
        <end position="594"/>
    </location>
</feature>
<dbReference type="CDD" id="cd11761">
    <property type="entry name" value="SH3_FCHSD_1"/>
    <property type="match status" value="1"/>
</dbReference>
<dbReference type="SMART" id="SM00055">
    <property type="entry name" value="FCH"/>
    <property type="match status" value="1"/>
</dbReference>
<evidence type="ECO:0000256" key="7">
    <source>
        <dbReference type="ARBA" id="ARBA00023121"/>
    </source>
</evidence>
<gene>
    <name evidence="16" type="primary">Fchsd2</name>
    <name evidence="16" type="ORF">G6Z75_0000710</name>
</gene>
<accession>A0A836JBI7</accession>
<dbReference type="Gene3D" id="1.20.1270.60">
    <property type="entry name" value="Arfaptin homology (AH) domain/BAR domain"/>
    <property type="match status" value="1"/>
</dbReference>
<dbReference type="SUPFAM" id="SSF103657">
    <property type="entry name" value="BAR/IMD domain-like"/>
    <property type="match status" value="1"/>
</dbReference>
<keyword evidence="13" id="KW-1133">Transmembrane helix</keyword>
<organism evidence="16 17">
    <name type="scientific">Acromyrmex insinuator</name>
    <dbReference type="NCBI Taxonomy" id="230686"/>
    <lineage>
        <taxon>Eukaryota</taxon>
        <taxon>Metazoa</taxon>
        <taxon>Ecdysozoa</taxon>
        <taxon>Arthropoda</taxon>
        <taxon>Hexapoda</taxon>
        <taxon>Insecta</taxon>
        <taxon>Pterygota</taxon>
        <taxon>Neoptera</taxon>
        <taxon>Endopterygota</taxon>
        <taxon>Hymenoptera</taxon>
        <taxon>Apocrita</taxon>
        <taxon>Aculeata</taxon>
        <taxon>Formicoidea</taxon>
        <taxon>Formicidae</taxon>
        <taxon>Myrmicinae</taxon>
        <taxon>Acromyrmex</taxon>
    </lineage>
</organism>
<feature type="region of interest" description="Disordered" evidence="12">
    <location>
        <begin position="854"/>
        <end position="1051"/>
    </location>
</feature>
<keyword evidence="13" id="KW-0472">Membrane</keyword>
<dbReference type="InterPro" id="IPR001452">
    <property type="entry name" value="SH3_domain"/>
</dbReference>
<keyword evidence="8" id="KW-0966">Cell projection</keyword>
<dbReference type="FunFam" id="2.30.30.40:FF:000107">
    <property type="entry name" value="FCH and double SH3 domains 1"/>
    <property type="match status" value="1"/>
</dbReference>
<dbReference type="InterPro" id="IPR036028">
    <property type="entry name" value="SH3-like_dom_sf"/>
</dbReference>
<dbReference type="Pfam" id="PF00611">
    <property type="entry name" value="FCH"/>
    <property type="match status" value="1"/>
</dbReference>
<evidence type="ECO:0000256" key="12">
    <source>
        <dbReference type="SAM" id="MobiDB-lite"/>
    </source>
</evidence>
<feature type="compositionally biased region" description="Basic and acidic residues" evidence="12">
    <location>
        <begin position="1039"/>
        <end position="1051"/>
    </location>
</feature>
<evidence type="ECO:0000256" key="6">
    <source>
        <dbReference type="ARBA" id="ARBA00023054"/>
    </source>
</evidence>
<dbReference type="PROSITE" id="PS50002">
    <property type="entry name" value="SH3"/>
    <property type="match status" value="2"/>
</dbReference>
<evidence type="ECO:0000256" key="8">
    <source>
        <dbReference type="ARBA" id="ARBA00023273"/>
    </source>
</evidence>
<dbReference type="InterPro" id="IPR027267">
    <property type="entry name" value="AH/BAR_dom_sf"/>
</dbReference>
<keyword evidence="6 11" id="KW-0175">Coiled coil</keyword>
<feature type="non-terminal residue" evidence="16">
    <location>
        <position position="1051"/>
    </location>
</feature>
<feature type="compositionally biased region" description="Basic and acidic residues" evidence="12">
    <location>
        <begin position="859"/>
        <end position="882"/>
    </location>
</feature>
<comment type="subcellular location">
    <subcellularLocation>
        <location evidence="1">Cell projection</location>
    </subcellularLocation>
    <subcellularLocation>
        <location evidence="2">Cytoplasmic vesicle</location>
    </subcellularLocation>
</comment>
<dbReference type="InterPro" id="IPR031160">
    <property type="entry name" value="F_BAR_dom"/>
</dbReference>
<evidence type="ECO:0000256" key="4">
    <source>
        <dbReference type="ARBA" id="ARBA00022553"/>
    </source>
</evidence>
<dbReference type="SUPFAM" id="SSF50044">
    <property type="entry name" value="SH3-domain"/>
    <property type="match status" value="2"/>
</dbReference>
<dbReference type="EMBL" id="JAANHZ010000174">
    <property type="protein sequence ID" value="KAG5314571.1"/>
    <property type="molecule type" value="Genomic_DNA"/>
</dbReference>
<dbReference type="PANTHER" id="PTHR15735">
    <property type="entry name" value="FCH AND DOUBLE SH3 DOMAINS PROTEIN"/>
    <property type="match status" value="1"/>
</dbReference>
<comment type="caution">
    <text evidence="16">The sequence shown here is derived from an EMBL/GenBank/DDBJ whole genome shotgun (WGS) entry which is preliminary data.</text>
</comment>
<dbReference type="GO" id="GO:0007274">
    <property type="term" value="P:neuromuscular synaptic transmission"/>
    <property type="evidence" value="ECO:0007669"/>
    <property type="project" value="TreeGrafter"/>
</dbReference>
<feature type="compositionally biased region" description="Acidic residues" evidence="12">
    <location>
        <begin position="1005"/>
        <end position="1018"/>
    </location>
</feature>
<name>A0A836JBI7_9HYME</name>
<dbReference type="Gene3D" id="2.30.30.40">
    <property type="entry name" value="SH3 Domains"/>
    <property type="match status" value="2"/>
</dbReference>
<evidence type="ECO:0000259" key="15">
    <source>
        <dbReference type="PROSITE" id="PS51741"/>
    </source>
</evidence>
<protein>
    <submittedName>
        <fullName evidence="16">FCSD2 protein</fullName>
    </submittedName>
</protein>
<dbReference type="SMART" id="SM00326">
    <property type="entry name" value="SH3"/>
    <property type="match status" value="2"/>
</dbReference>
<evidence type="ECO:0000256" key="2">
    <source>
        <dbReference type="ARBA" id="ARBA00004541"/>
    </source>
</evidence>
<keyword evidence="3 10" id="KW-0728">SH3 domain</keyword>
<feature type="domain" description="SH3" evidence="14">
    <location>
        <begin position="648"/>
        <end position="711"/>
    </location>
</feature>
<evidence type="ECO:0000256" key="3">
    <source>
        <dbReference type="ARBA" id="ARBA00022443"/>
    </source>
</evidence>
<dbReference type="PRINTS" id="PR00452">
    <property type="entry name" value="SH3DOMAIN"/>
</dbReference>
<keyword evidence="17" id="KW-1185">Reference proteome</keyword>
<evidence type="ECO:0000256" key="13">
    <source>
        <dbReference type="SAM" id="Phobius"/>
    </source>
</evidence>
<evidence type="ECO:0000313" key="16">
    <source>
        <dbReference type="EMBL" id="KAG5314571.1"/>
    </source>
</evidence>
<dbReference type="Pfam" id="PF00018">
    <property type="entry name" value="SH3_1"/>
    <property type="match status" value="1"/>
</dbReference>
<dbReference type="Pfam" id="PF14604">
    <property type="entry name" value="SH3_9"/>
    <property type="match status" value="1"/>
</dbReference>
<dbReference type="GO" id="GO:1902905">
    <property type="term" value="P:positive regulation of supramolecular fiber organization"/>
    <property type="evidence" value="ECO:0007669"/>
    <property type="project" value="UniProtKB-ARBA"/>
</dbReference>
<dbReference type="GO" id="GO:0061024">
    <property type="term" value="P:membrane organization"/>
    <property type="evidence" value="ECO:0007669"/>
    <property type="project" value="UniProtKB-ARBA"/>
</dbReference>
<dbReference type="GO" id="GO:0031594">
    <property type="term" value="C:neuromuscular junction"/>
    <property type="evidence" value="ECO:0007669"/>
    <property type="project" value="TreeGrafter"/>
</dbReference>
<sequence length="1051" mass="117760">MKCLICVCSIYVCVCVCVCVYYIYIYIYIYIYLFIYLIGAFLFDHKGNYAKFLKNVHTEQAAKLQAKNQHECDLLEDIRNFTIKKSAIEKSYSEALLKISSAYLNKKIPNIPDLKVDGAEEKWNMWNVWRTVLEENEKLARARLAAVEVFQQQIADDAKGLKMHKLQISKKAIDQLLIVQKELQTCVQDVDKTKKLYFDEEHSAHDVRDKAKDIEEKLKKKKGSFFQSITSLQKNSAKVSSKRDALEEKSTGARNDYLLALAAANAHQNRYFVIDLQTTMQYVEQGVYDKVAEYLTLMGRTELLTCLATQNSFGKIRDQAQQLTREYNIQCCCLYYPVLKQHIQYEFEPCDSDPVERITADHAAASALGKEARRWSTKIAREVSSIRENNRKLQVLYQLKDAGQKTDPNDPNGPDLDTKIDELKHAVRRAETAKLKAEARIECLRHGGVNVDEFLQEAETLSVQDMPRSASSLSVRTDASGAAIIFLALLEQEKQRIEQLTAGWDDPTAVNWDNEEKDEQEMTHETPEMPSNQPIYKCTALYSYTAQNPDELSIVESEQLDVVGEGDGDGWLKARNYRGEEGFVPQNYLDVEREPETTTGLTSQGPGLVQQISFSSVDYTIDDHDAVDPDATLQSAASEAIIQNHVGEMEQYCIALYDYDATCDEELSFLEGDIVKVLKKEPHDVDDGWWEGELRGQRGLFPSLVVEPCGLDGCPLTPQNTCDTHTHIHRHTHAHTYTHTHTHTHTHTYTQGSLKINSEFQNSKIQVNKNNLINVKENITPPSSAPPVFTPPEIAPEFLLEDEFAQIDESQEEKPMVNGDSGFMINLSQDQKDQYGSQFGDEKSDETPGILVVEISDESGDKTEKDPKSGEDLKSANQKDDFGLGVAQIVITAATPMEETEHPFPGVEETPEGSAKSAEVSETEPEASEPAASDPNESECKEEEEPTVILDEKEAEEAEEKSTIDELPADSAPFPISSSSGSEAESTSGPSTNENSQSRGTVVEVTEEVTDVMEEEEIAPGKMLIGGRASIPDELQPDQLEKLQSLKESNA</sequence>
<dbReference type="InterPro" id="IPR035460">
    <property type="entry name" value="FCHSD_SH3_1"/>
</dbReference>
<keyword evidence="4" id="KW-0597">Phosphoprotein</keyword>
<keyword evidence="9" id="KW-0968">Cytoplasmic vesicle</keyword>
<keyword evidence="7" id="KW-0446">Lipid-binding</keyword>
<reference evidence="16" key="1">
    <citation type="submission" date="2020-02" db="EMBL/GenBank/DDBJ databases">
        <title>Relaxed selection underlies rapid genomic changes in the transitions from sociality to social parasitism in ants.</title>
        <authorList>
            <person name="Bi X."/>
        </authorList>
    </citation>
    <scope>NUCLEOTIDE SEQUENCE</scope>
    <source>
        <strain evidence="16">BGI-DK2013a</strain>
        <tissue evidence="16">Whole body</tissue>
    </source>
</reference>
<dbReference type="GO" id="GO:0055037">
    <property type="term" value="C:recycling endosome"/>
    <property type="evidence" value="ECO:0007669"/>
    <property type="project" value="TreeGrafter"/>
</dbReference>
<proteinExistence type="predicted"/>
<dbReference type="PANTHER" id="PTHR15735:SF21">
    <property type="entry name" value="PROTEIN NERVOUS WRECK"/>
    <property type="match status" value="1"/>
</dbReference>
<dbReference type="PROSITE" id="PS51741">
    <property type="entry name" value="F_BAR"/>
    <property type="match status" value="1"/>
</dbReference>
<dbReference type="GO" id="GO:0008289">
    <property type="term" value="F:lipid binding"/>
    <property type="evidence" value="ECO:0007669"/>
    <property type="project" value="UniProtKB-KW"/>
</dbReference>
<dbReference type="FunFam" id="1.20.1270.60:FF:000039">
    <property type="entry name" value="FCH and double SH3 domains protein"/>
    <property type="match status" value="1"/>
</dbReference>
<dbReference type="GO" id="GO:0042995">
    <property type="term" value="C:cell projection"/>
    <property type="evidence" value="ECO:0007669"/>
    <property type="project" value="UniProtKB-SubCell"/>
</dbReference>
<evidence type="ECO:0000256" key="1">
    <source>
        <dbReference type="ARBA" id="ARBA00004316"/>
    </source>
</evidence>
<dbReference type="Proteomes" id="UP000667349">
    <property type="component" value="Unassembled WGS sequence"/>
</dbReference>
<feature type="compositionally biased region" description="Acidic residues" evidence="12">
    <location>
        <begin position="936"/>
        <end position="946"/>
    </location>
</feature>
<dbReference type="GO" id="GO:0051495">
    <property type="term" value="P:positive regulation of cytoskeleton organization"/>
    <property type="evidence" value="ECO:0007669"/>
    <property type="project" value="UniProtKB-ARBA"/>
</dbReference>
<evidence type="ECO:0000256" key="11">
    <source>
        <dbReference type="PROSITE-ProRule" id="PRU01077"/>
    </source>
</evidence>
<evidence type="ECO:0000256" key="5">
    <source>
        <dbReference type="ARBA" id="ARBA00022737"/>
    </source>
</evidence>
<keyword evidence="5" id="KW-0677">Repeat</keyword>
<dbReference type="FunFam" id="2.30.30.40:FF:000033">
    <property type="entry name" value="FCH and double SH3 domains protein 2"/>
    <property type="match status" value="1"/>
</dbReference>